<evidence type="ECO:0008006" key="3">
    <source>
        <dbReference type="Google" id="ProtNLM"/>
    </source>
</evidence>
<dbReference type="InterPro" id="IPR026906">
    <property type="entry name" value="LRR_5"/>
</dbReference>
<dbReference type="SUPFAM" id="SSF52058">
    <property type="entry name" value="L domain-like"/>
    <property type="match status" value="3"/>
</dbReference>
<reference evidence="1 2" key="1">
    <citation type="submission" date="2024-04" db="EMBL/GenBank/DDBJ databases">
        <title>Tritrichomonas musculus Genome.</title>
        <authorList>
            <person name="Alves-Ferreira E."/>
            <person name="Grigg M."/>
            <person name="Lorenzi H."/>
            <person name="Galac M."/>
        </authorList>
    </citation>
    <scope>NUCLEOTIDE SEQUENCE [LARGE SCALE GENOMIC DNA]</scope>
    <source>
        <strain evidence="1 2">EAF2021</strain>
    </source>
</reference>
<dbReference type="EMBL" id="JAPFFF010000006">
    <property type="protein sequence ID" value="KAK8887432.1"/>
    <property type="molecule type" value="Genomic_DNA"/>
</dbReference>
<dbReference type="InterPro" id="IPR053139">
    <property type="entry name" value="Surface_bspA-like"/>
</dbReference>
<dbReference type="Pfam" id="PF13306">
    <property type="entry name" value="LRR_5"/>
    <property type="match status" value="4"/>
</dbReference>
<protein>
    <recommendedName>
        <fullName evidence="3">Surface antigen BspA-like</fullName>
    </recommendedName>
</protein>
<proteinExistence type="predicted"/>
<accession>A0ABR2KAC0</accession>
<dbReference type="Gene3D" id="3.80.10.10">
    <property type="entry name" value="Ribonuclease Inhibitor"/>
    <property type="match status" value="4"/>
</dbReference>
<name>A0ABR2KAC0_9EUKA</name>
<dbReference type="Proteomes" id="UP001470230">
    <property type="component" value="Unassembled WGS sequence"/>
</dbReference>
<comment type="caution">
    <text evidence="1">The sequence shown here is derived from an EMBL/GenBank/DDBJ whole genome shotgun (WGS) entry which is preliminary data.</text>
</comment>
<keyword evidence="2" id="KW-1185">Reference proteome</keyword>
<organism evidence="1 2">
    <name type="scientific">Tritrichomonas musculus</name>
    <dbReference type="NCBI Taxonomy" id="1915356"/>
    <lineage>
        <taxon>Eukaryota</taxon>
        <taxon>Metamonada</taxon>
        <taxon>Parabasalia</taxon>
        <taxon>Tritrichomonadida</taxon>
        <taxon>Tritrichomonadidae</taxon>
        <taxon>Tritrichomonas</taxon>
    </lineage>
</organism>
<dbReference type="InterPro" id="IPR032675">
    <property type="entry name" value="LRR_dom_sf"/>
</dbReference>
<evidence type="ECO:0000313" key="2">
    <source>
        <dbReference type="Proteomes" id="UP001470230"/>
    </source>
</evidence>
<sequence>MIQSQSFREMDKHFITEVEEGGIRYILNEKEKTAGIKRNISSYGNILLPRSINYNSKDYLVTEILEGSFKKANNIISVNFPKDSELRIIGKEAFSESSIVYIFIPPQVTQICEGAFSFCERFETIEIPSNSELRIIGPQAFSYTLIKSIFFPKNLEKLENGWCYGASNLTTVKIMPNNEHFMFINDQYMLSKSSPKSDKYDVLAFARRDIERAVIPSFIKKIGSYSFHCCKKLEKIEMPENCELEIIGDHSFSFTSIESIKIPRRVKRITWKTFHSCQNLKKIEIPENSELEVIERFAFFSSSIESIRFPVHLTEIEERAFNFCKKLKKVEFPENSELKIIGGFAFFGTSLQYLSIPSSMADFKEGWCCETPKLTDINIFQNGNQNCMLYENTFILGKSSLKSDTFDVLIFARRDIVNAVIPPFIKEIGPYAFNLCEQLESVEIPSDSCLQKIDKEAFSRSSIECLSFPSSVVELKDGWCCQSSSLFNINIYLKEDQNFVYFDDKFILGKSDQKSDIFDVLVFARRDIEVAIIPSFIKIIGSYAFNECEVLECVIIPDDSELQRIEKYAFSKSPIESISIPPHLTQICEGAFLECQQLRHVNIPTDSELTIIENQAFKLTNIHSFTFPYHLTKIDIHAFYMCSNLELIDIPENSHLQVISKETFACTAISSFCIPPLVAMIDENAFNNCEYLQIIEIDENSELRSIDKNLFNEELIVMIPDKLKNIFY</sequence>
<dbReference type="PANTHER" id="PTHR45661:SF3">
    <property type="entry name" value="IG-LIKE DOMAIN-CONTAINING PROTEIN"/>
    <property type="match status" value="1"/>
</dbReference>
<dbReference type="PANTHER" id="PTHR45661">
    <property type="entry name" value="SURFACE ANTIGEN"/>
    <property type="match status" value="1"/>
</dbReference>
<gene>
    <name evidence="1" type="ORF">M9Y10_038476</name>
</gene>
<evidence type="ECO:0000313" key="1">
    <source>
        <dbReference type="EMBL" id="KAK8887432.1"/>
    </source>
</evidence>